<dbReference type="SMART" id="SM01057">
    <property type="entry name" value="Carb_anhydrase"/>
    <property type="match status" value="1"/>
</dbReference>
<dbReference type="Pfam" id="PF00194">
    <property type="entry name" value="Carb_anhydrase"/>
    <property type="match status" value="1"/>
</dbReference>
<protein>
    <recommendedName>
        <fullName evidence="4">Carbonic anhydrase</fullName>
        <ecNumber evidence="4">4.2.1.1</ecNumber>
    </recommendedName>
</protein>
<dbReference type="GO" id="GO:0005737">
    <property type="term" value="C:cytoplasm"/>
    <property type="evidence" value="ECO:0007669"/>
    <property type="project" value="TreeGrafter"/>
</dbReference>
<evidence type="ECO:0000313" key="6">
    <source>
        <dbReference type="EMBL" id="KAL0271091.1"/>
    </source>
</evidence>
<accession>A0AAW2HNQ0</accession>
<dbReference type="SUPFAM" id="SSF51069">
    <property type="entry name" value="Carbonic anhydrase"/>
    <property type="match status" value="1"/>
</dbReference>
<comment type="similarity">
    <text evidence="1 4">Belongs to the alpha-carbonic anhydrase family.</text>
</comment>
<comment type="catalytic activity">
    <reaction evidence="4">
        <text>hydrogencarbonate + H(+) = CO2 + H2O</text>
        <dbReference type="Rhea" id="RHEA:10748"/>
        <dbReference type="ChEBI" id="CHEBI:15377"/>
        <dbReference type="ChEBI" id="CHEBI:15378"/>
        <dbReference type="ChEBI" id="CHEBI:16526"/>
        <dbReference type="ChEBI" id="CHEBI:17544"/>
        <dbReference type="EC" id="4.2.1.1"/>
    </reaction>
</comment>
<dbReference type="PANTHER" id="PTHR18952">
    <property type="entry name" value="CARBONIC ANHYDRASE"/>
    <property type="match status" value="1"/>
</dbReference>
<organism evidence="6">
    <name type="scientific">Menopon gallinae</name>
    <name type="common">poultry shaft louse</name>
    <dbReference type="NCBI Taxonomy" id="328185"/>
    <lineage>
        <taxon>Eukaryota</taxon>
        <taxon>Metazoa</taxon>
        <taxon>Ecdysozoa</taxon>
        <taxon>Arthropoda</taxon>
        <taxon>Hexapoda</taxon>
        <taxon>Insecta</taxon>
        <taxon>Pterygota</taxon>
        <taxon>Neoptera</taxon>
        <taxon>Paraneoptera</taxon>
        <taxon>Psocodea</taxon>
        <taxon>Troctomorpha</taxon>
        <taxon>Phthiraptera</taxon>
        <taxon>Amblycera</taxon>
        <taxon>Menoponidae</taxon>
        <taxon>Menopon</taxon>
    </lineage>
</organism>
<comment type="cofactor">
    <cofactor evidence="4">
        <name>Zn(2+)</name>
        <dbReference type="ChEBI" id="CHEBI:29105"/>
    </cofactor>
</comment>
<keyword evidence="3 4" id="KW-0862">Zinc</keyword>
<dbReference type="GO" id="GO:0008270">
    <property type="term" value="F:zinc ion binding"/>
    <property type="evidence" value="ECO:0007669"/>
    <property type="project" value="UniProtKB-UniRule"/>
</dbReference>
<dbReference type="AlphaFoldDB" id="A0AAW2HNQ0"/>
<dbReference type="PANTHER" id="PTHR18952:SF227">
    <property type="entry name" value="CARBONIC ANHYDRASE 13-RELATED"/>
    <property type="match status" value="1"/>
</dbReference>
<dbReference type="GO" id="GO:0004089">
    <property type="term" value="F:carbonate dehydratase activity"/>
    <property type="evidence" value="ECO:0007669"/>
    <property type="project" value="UniProtKB-UniRule"/>
</dbReference>
<keyword evidence="2 4" id="KW-0479">Metal-binding</keyword>
<evidence type="ECO:0000256" key="1">
    <source>
        <dbReference type="ARBA" id="ARBA00010718"/>
    </source>
</evidence>
<dbReference type="PROSITE" id="PS51144">
    <property type="entry name" value="ALPHA_CA_2"/>
    <property type="match status" value="1"/>
</dbReference>
<dbReference type="EMBL" id="JARGDH010000004">
    <property type="protein sequence ID" value="KAL0271091.1"/>
    <property type="molecule type" value="Genomic_DNA"/>
</dbReference>
<evidence type="ECO:0000256" key="3">
    <source>
        <dbReference type="ARBA" id="ARBA00022833"/>
    </source>
</evidence>
<evidence type="ECO:0000256" key="2">
    <source>
        <dbReference type="ARBA" id="ARBA00022723"/>
    </source>
</evidence>
<name>A0AAW2HNQ0_9NEOP</name>
<evidence type="ECO:0000256" key="4">
    <source>
        <dbReference type="RuleBase" id="RU367011"/>
    </source>
</evidence>
<comment type="function">
    <text evidence="4">Reversible hydration of carbon dioxide.</text>
</comment>
<dbReference type="CDD" id="cd00326">
    <property type="entry name" value="alpha_CA"/>
    <property type="match status" value="1"/>
</dbReference>
<dbReference type="InterPro" id="IPR018338">
    <property type="entry name" value="Carbonic_anhydrase_a-class_CS"/>
</dbReference>
<dbReference type="PROSITE" id="PS00162">
    <property type="entry name" value="ALPHA_CA_1"/>
    <property type="match status" value="1"/>
</dbReference>
<dbReference type="InterPro" id="IPR001148">
    <property type="entry name" value="CA_dom"/>
</dbReference>
<evidence type="ECO:0000259" key="5">
    <source>
        <dbReference type="PROSITE" id="PS51144"/>
    </source>
</evidence>
<dbReference type="EC" id="4.2.1.1" evidence="4"/>
<proteinExistence type="inferred from homology"/>
<sequence length="356" mass="41247">MLLSEYSFFLFTGLALSKVNCLLRFFWENINHGLSWLADLTVQWLLMGDMLSWLENRVRICEALLLGSVVMIIDYFGLNTATAMCSSDDYGENVGFRFGYRRLNGPAKWKEHYENALGSMQSPINIITCDAVMVKSDPLTWCHHDKIPENMIMHNDGYSVVIQGVWTHKRPQITGEALEDVNYVFNRLYFHWGPTDTEGSEHTINYERYPLELHAIYLKEGHVTPMDAHYEGSRNGMLIIAFLFEIAPVDNPSFLHTVTENLYKIQKPKTRCYIEPFPLTDIFPEFYNSYFKYDGSITQPPCSEIVTYIIQTETIAVSRRQMAMFRKLTAFDGKPMVNNSRPVQKLNDRIVQYCCQ</sequence>
<comment type="caution">
    <text evidence="6">The sequence shown here is derived from an EMBL/GenBank/DDBJ whole genome shotgun (WGS) entry which is preliminary data.</text>
</comment>
<dbReference type="InterPro" id="IPR023561">
    <property type="entry name" value="Carbonic_anhydrase_a-class"/>
</dbReference>
<gene>
    <name evidence="6" type="ORF">PYX00_008301</name>
</gene>
<keyword evidence="4" id="KW-0456">Lyase</keyword>
<dbReference type="Gene3D" id="3.10.200.10">
    <property type="entry name" value="Alpha carbonic anhydrase"/>
    <property type="match status" value="1"/>
</dbReference>
<feature type="domain" description="Alpha-carbonic anhydrase" evidence="5">
    <location>
        <begin position="96"/>
        <end position="355"/>
    </location>
</feature>
<reference evidence="6" key="1">
    <citation type="journal article" date="2024" name="Gigascience">
        <title>Chromosome-level genome of the poultry shaft louse Menopon gallinae provides insight into the host-switching and adaptive evolution of parasitic lice.</title>
        <authorList>
            <person name="Xu Y."/>
            <person name="Ma L."/>
            <person name="Liu S."/>
            <person name="Liang Y."/>
            <person name="Liu Q."/>
            <person name="He Z."/>
            <person name="Tian L."/>
            <person name="Duan Y."/>
            <person name="Cai W."/>
            <person name="Li H."/>
            <person name="Song F."/>
        </authorList>
    </citation>
    <scope>NUCLEOTIDE SEQUENCE</scope>
    <source>
        <strain evidence="6">Cailab_2023a</strain>
    </source>
</reference>
<dbReference type="InterPro" id="IPR036398">
    <property type="entry name" value="CA_dom_sf"/>
</dbReference>